<comment type="cofactor">
    <cofactor evidence="1">
        <name>FAD</name>
        <dbReference type="ChEBI" id="CHEBI:57692"/>
    </cofactor>
</comment>
<evidence type="ECO:0000259" key="5">
    <source>
        <dbReference type="Pfam" id="PF07992"/>
    </source>
</evidence>
<name>A0A939TAI8_9ACTN</name>
<evidence type="ECO:0000259" key="6">
    <source>
        <dbReference type="Pfam" id="PF14759"/>
    </source>
</evidence>
<dbReference type="InterPro" id="IPR028202">
    <property type="entry name" value="Reductase_C"/>
</dbReference>
<dbReference type="InterPro" id="IPR050446">
    <property type="entry name" value="FAD-oxidoreductase/Apoptosis"/>
</dbReference>
<feature type="domain" description="Reductase C-terminal" evidence="6">
    <location>
        <begin position="327"/>
        <end position="410"/>
    </location>
</feature>
<evidence type="ECO:0000313" key="7">
    <source>
        <dbReference type="EMBL" id="MBO2452497.1"/>
    </source>
</evidence>
<dbReference type="Pfam" id="PF07992">
    <property type="entry name" value="Pyr_redox_2"/>
    <property type="match status" value="1"/>
</dbReference>
<dbReference type="AlphaFoldDB" id="A0A939TAI8"/>
<dbReference type="RefSeq" id="WP_208260511.1">
    <property type="nucleotide sequence ID" value="NZ_JAGEOJ010000016.1"/>
</dbReference>
<dbReference type="PANTHER" id="PTHR43557">
    <property type="entry name" value="APOPTOSIS-INDUCING FACTOR 1"/>
    <property type="match status" value="1"/>
</dbReference>
<dbReference type="Proteomes" id="UP000669179">
    <property type="component" value="Unassembled WGS sequence"/>
</dbReference>
<dbReference type="InterPro" id="IPR036188">
    <property type="entry name" value="FAD/NAD-bd_sf"/>
</dbReference>
<dbReference type="Gene3D" id="3.50.50.60">
    <property type="entry name" value="FAD/NAD(P)-binding domain"/>
    <property type="match status" value="2"/>
</dbReference>
<accession>A0A939TAI8</accession>
<dbReference type="GO" id="GO:0016651">
    <property type="term" value="F:oxidoreductase activity, acting on NAD(P)H"/>
    <property type="evidence" value="ECO:0007669"/>
    <property type="project" value="TreeGrafter"/>
</dbReference>
<evidence type="ECO:0000256" key="4">
    <source>
        <dbReference type="ARBA" id="ARBA00023002"/>
    </source>
</evidence>
<keyword evidence="4" id="KW-0560">Oxidoreductase</keyword>
<keyword evidence="2" id="KW-0285">Flavoprotein</keyword>
<dbReference type="SUPFAM" id="SSF51905">
    <property type="entry name" value="FAD/NAD(P)-binding domain"/>
    <property type="match status" value="2"/>
</dbReference>
<dbReference type="EMBL" id="JAGEOJ010000016">
    <property type="protein sequence ID" value="MBO2452497.1"/>
    <property type="molecule type" value="Genomic_DNA"/>
</dbReference>
<dbReference type="GO" id="GO:0005737">
    <property type="term" value="C:cytoplasm"/>
    <property type="evidence" value="ECO:0007669"/>
    <property type="project" value="TreeGrafter"/>
</dbReference>
<dbReference type="SUPFAM" id="SSF55424">
    <property type="entry name" value="FAD/NAD-linked reductases, dimerisation (C-terminal) domain"/>
    <property type="match status" value="1"/>
</dbReference>
<dbReference type="PANTHER" id="PTHR43557:SF2">
    <property type="entry name" value="RIESKE DOMAIN-CONTAINING PROTEIN-RELATED"/>
    <property type="match status" value="1"/>
</dbReference>
<reference evidence="7" key="1">
    <citation type="submission" date="2021-03" db="EMBL/GenBank/DDBJ databases">
        <authorList>
            <person name="Kanchanasin P."/>
            <person name="Saeng-In P."/>
            <person name="Phongsopitanun W."/>
            <person name="Yuki M."/>
            <person name="Kudo T."/>
            <person name="Ohkuma M."/>
            <person name="Tanasupawat S."/>
        </authorList>
    </citation>
    <scope>NUCLEOTIDE SEQUENCE</scope>
    <source>
        <strain evidence="7">GKU 128</strain>
    </source>
</reference>
<evidence type="ECO:0000256" key="3">
    <source>
        <dbReference type="ARBA" id="ARBA00022827"/>
    </source>
</evidence>
<comment type="caution">
    <text evidence="7">The sequence shown here is derived from an EMBL/GenBank/DDBJ whole genome shotgun (WGS) entry which is preliminary data.</text>
</comment>
<evidence type="ECO:0000313" key="8">
    <source>
        <dbReference type="Proteomes" id="UP000669179"/>
    </source>
</evidence>
<proteinExistence type="predicted"/>
<evidence type="ECO:0000256" key="2">
    <source>
        <dbReference type="ARBA" id="ARBA00022630"/>
    </source>
</evidence>
<dbReference type="PRINTS" id="PR00469">
    <property type="entry name" value="PNDRDTASEII"/>
</dbReference>
<organism evidence="7 8">
    <name type="scientific">Actinomadura barringtoniae</name>
    <dbReference type="NCBI Taxonomy" id="1427535"/>
    <lineage>
        <taxon>Bacteria</taxon>
        <taxon>Bacillati</taxon>
        <taxon>Actinomycetota</taxon>
        <taxon>Actinomycetes</taxon>
        <taxon>Streptosporangiales</taxon>
        <taxon>Thermomonosporaceae</taxon>
        <taxon>Actinomadura</taxon>
    </lineage>
</organism>
<sequence length="413" mass="43983">MDRVIVVGGGLAGVRAVEALRGKGYEGRLTLLSAERHKPYDRPPLSKAVLAGERDETTVDADWDRLDCELLLGERATALRLNADGPGGVVVTETAGDLPFDGLVIATGATPITLPGDGSQHVLRTLEDSLRLRARLTEGTRLVIVGAGWIGAEVATTAVKKGCAVTVVEAADTPLANALGPELGALTTRWYAEAGIDLRTGVKVAAVEHGGLLLTDGDRIEADEILVGVGVRPELGWLEGSGLEIEGGVVTDASLRAFTGGRGGSSPLEEERTSRPEIVAAGDCAAWWSERYGRRMLVEHWDTALNAPEVAAATLLGQEATYDAVPYFWSEQFGKMVQYAGHHTTSERMIYRGDPAGDKWAVLWLTGDRLDAVLTVDRPRDLVQARRLIAAGTPVDDEAVTDPETPVRQAVKS</sequence>
<dbReference type="Gene3D" id="3.30.390.30">
    <property type="match status" value="1"/>
</dbReference>
<gene>
    <name evidence="7" type="ORF">J4573_35775</name>
</gene>
<dbReference type="Pfam" id="PF14759">
    <property type="entry name" value="Reductase_C"/>
    <property type="match status" value="1"/>
</dbReference>
<keyword evidence="8" id="KW-1185">Reference proteome</keyword>
<dbReference type="InterPro" id="IPR016156">
    <property type="entry name" value="FAD/NAD-linked_Rdtase_dimer_sf"/>
</dbReference>
<dbReference type="InterPro" id="IPR023753">
    <property type="entry name" value="FAD/NAD-binding_dom"/>
</dbReference>
<keyword evidence="3" id="KW-0274">FAD</keyword>
<dbReference type="PRINTS" id="PR00368">
    <property type="entry name" value="FADPNR"/>
</dbReference>
<feature type="domain" description="FAD/NAD(P)-binding" evidence="5">
    <location>
        <begin position="3"/>
        <end position="304"/>
    </location>
</feature>
<evidence type="ECO:0000256" key="1">
    <source>
        <dbReference type="ARBA" id="ARBA00001974"/>
    </source>
</evidence>
<protein>
    <submittedName>
        <fullName evidence="7">FAD-dependent oxidoreductase</fullName>
    </submittedName>
</protein>